<proteinExistence type="predicted"/>
<dbReference type="SMART" id="SM00530">
    <property type="entry name" value="HTH_XRE"/>
    <property type="match status" value="1"/>
</dbReference>
<dbReference type="Proteomes" id="UP001527090">
    <property type="component" value="Unassembled WGS sequence"/>
</dbReference>
<protein>
    <submittedName>
        <fullName evidence="2">Helix-turn-helix transcriptional regulator</fullName>
    </submittedName>
</protein>
<dbReference type="SUPFAM" id="SSF47413">
    <property type="entry name" value="lambda repressor-like DNA-binding domains"/>
    <property type="match status" value="1"/>
</dbReference>
<dbReference type="Gene3D" id="1.10.260.40">
    <property type="entry name" value="lambda repressor-like DNA-binding domains"/>
    <property type="match status" value="1"/>
</dbReference>
<comment type="caution">
    <text evidence="2">The sequence shown here is derived from an EMBL/GenBank/DDBJ whole genome shotgun (WGS) entry which is preliminary data.</text>
</comment>
<organism evidence="2 3">
    <name type="scientific">Paenibacillus alvei</name>
    <name type="common">Bacillus alvei</name>
    <dbReference type="NCBI Taxonomy" id="44250"/>
    <lineage>
        <taxon>Bacteria</taxon>
        <taxon>Bacillati</taxon>
        <taxon>Bacillota</taxon>
        <taxon>Bacilli</taxon>
        <taxon>Bacillales</taxon>
        <taxon>Paenibacillaceae</taxon>
        <taxon>Paenibacillus</taxon>
    </lineage>
</organism>
<dbReference type="InterPro" id="IPR010982">
    <property type="entry name" value="Lambda_DNA-bd_dom_sf"/>
</dbReference>
<name>A0ABT4EKG8_PAEAL</name>
<evidence type="ECO:0000259" key="1">
    <source>
        <dbReference type="PROSITE" id="PS50943"/>
    </source>
</evidence>
<evidence type="ECO:0000313" key="3">
    <source>
        <dbReference type="Proteomes" id="UP001527090"/>
    </source>
</evidence>
<accession>A0ABT4EKG8</accession>
<keyword evidence="3" id="KW-1185">Reference proteome</keyword>
<dbReference type="Pfam" id="PF01381">
    <property type="entry name" value="HTH_3"/>
    <property type="match status" value="1"/>
</dbReference>
<dbReference type="InterPro" id="IPR001387">
    <property type="entry name" value="Cro/C1-type_HTH"/>
</dbReference>
<dbReference type="RefSeq" id="WP_268633081.1">
    <property type="nucleotide sequence ID" value="NZ_JAMDLY010000024.1"/>
</dbReference>
<gene>
    <name evidence="2" type="ORF">M5X04_26805</name>
</gene>
<dbReference type="PROSITE" id="PS50943">
    <property type="entry name" value="HTH_CROC1"/>
    <property type="match status" value="1"/>
</dbReference>
<evidence type="ECO:0000313" key="2">
    <source>
        <dbReference type="EMBL" id="MCY9532923.1"/>
    </source>
</evidence>
<feature type="domain" description="HTH cro/C1-type" evidence="1">
    <location>
        <begin position="6"/>
        <end position="60"/>
    </location>
</feature>
<dbReference type="EMBL" id="JAMDLY010000024">
    <property type="protein sequence ID" value="MCY9532923.1"/>
    <property type="molecule type" value="Genomic_DNA"/>
</dbReference>
<sequence length="149" mass="17588">MVGEIFRVRREKLNFSLRDLAERVDISYSQLSKIERGESSIPRDSFAKIAVALRLDVLDVRQIAKFLAEDYVSSYEKYKDDTVREEAAKYITNFEEKYKQKEMTLGDTILRWLVYNELGALDLPEMESLSSELQDFYEVRLRSIKNRRS</sequence>
<reference evidence="2 3" key="1">
    <citation type="submission" date="2022-05" db="EMBL/GenBank/DDBJ databases">
        <title>Genome Sequencing of Bee-Associated Microbes.</title>
        <authorList>
            <person name="Dunlap C."/>
        </authorList>
    </citation>
    <scope>NUCLEOTIDE SEQUENCE [LARGE SCALE GENOMIC DNA]</scope>
    <source>
        <strain evidence="2 3">NRRL NRS-750</strain>
    </source>
</reference>
<dbReference type="CDD" id="cd00093">
    <property type="entry name" value="HTH_XRE"/>
    <property type="match status" value="1"/>
</dbReference>